<evidence type="ECO:0000313" key="2">
    <source>
        <dbReference type="EMBL" id="CCQ34989.1"/>
    </source>
</evidence>
<organism evidence="3 4">
    <name type="scientific">Halorhabdus tiamatea SARL4B</name>
    <dbReference type="NCBI Taxonomy" id="1033806"/>
    <lineage>
        <taxon>Archaea</taxon>
        <taxon>Methanobacteriati</taxon>
        <taxon>Methanobacteriota</taxon>
        <taxon>Stenosarchaea group</taxon>
        <taxon>Halobacteria</taxon>
        <taxon>Halobacteriales</taxon>
        <taxon>Haloarculaceae</taxon>
        <taxon>Halorhabdus</taxon>
    </lineage>
</organism>
<sequence length="98" mass="10799">MAADGTFTGVVDRFEADRAVVLLEADGETIDEIVLDKDRLPEDGRHVDAVLTIELEDGGIQEIAYEADETESRSERAQRRFDSLSQRPPTSEDDSGST</sequence>
<dbReference type="RefSeq" id="WP_008524907.1">
    <property type="nucleotide sequence ID" value="NC_021913.1"/>
</dbReference>
<dbReference type="AlphaFoldDB" id="F7PLD8"/>
<evidence type="ECO:0008006" key="6">
    <source>
        <dbReference type="Google" id="ProtNLM"/>
    </source>
</evidence>
<dbReference type="KEGG" id="hti:HTIA_p2887"/>
<dbReference type="EMBL" id="AFNT02000050">
    <property type="protein sequence ID" value="ERJ04933.1"/>
    <property type="molecule type" value="Genomic_DNA"/>
</dbReference>
<keyword evidence="5" id="KW-1185">Reference proteome</keyword>
<geneLocation type="plasmid" evidence="2 5">
    <name>pHTIA</name>
</geneLocation>
<evidence type="ECO:0000313" key="4">
    <source>
        <dbReference type="Proteomes" id="UP000003861"/>
    </source>
</evidence>
<name>F7PLD8_9EURY</name>
<dbReference type="eggNOG" id="arCOG06330">
    <property type="taxonomic scope" value="Archaea"/>
</dbReference>
<protein>
    <recommendedName>
        <fullName evidence="6">DUF3006 domain-containing protein</fullName>
    </recommendedName>
</protein>
<reference evidence="3 4" key="1">
    <citation type="journal article" date="2011" name="J. Bacteriol.">
        <title>Genome sequence of Halorhabdus tiamatea, the first archaeon isolated from a deep-sea anoxic brine lake.</title>
        <authorList>
            <person name="Antunes A."/>
            <person name="Alam I."/>
            <person name="Bajic V.B."/>
            <person name="Stingl U."/>
        </authorList>
    </citation>
    <scope>NUCLEOTIDE SEQUENCE [LARGE SCALE GENOMIC DNA]</scope>
    <source>
        <strain evidence="3 4">SARL4B</strain>
    </source>
</reference>
<dbReference type="HOGENOM" id="CLU_170810_0_0_2"/>
<dbReference type="EMBL" id="HF571521">
    <property type="protein sequence ID" value="CCQ34989.1"/>
    <property type="molecule type" value="Genomic_DNA"/>
</dbReference>
<evidence type="ECO:0000313" key="3">
    <source>
        <dbReference type="EMBL" id="ERJ04933.1"/>
    </source>
</evidence>
<reference evidence="2 5" key="3">
    <citation type="journal article" date="2014" name="Environ. Microbiol.">
        <title>Halorhabdus tiamatea: proteogenomics and glycosidase activity measurements identify the first cultivated euryarchaeon from a deep-sea anoxic brine lake as potential polysaccharide degrader.</title>
        <authorList>
            <person name="Werner J."/>
            <person name="Ferrer M."/>
            <person name="Michel G."/>
            <person name="Mann A.J."/>
            <person name="Huang S."/>
            <person name="Juarez S."/>
            <person name="Ciordia S."/>
            <person name="Albar J.P."/>
            <person name="Alcaide M."/>
            <person name="La Cono V."/>
            <person name="Yakimov M.M."/>
            <person name="Antunes A."/>
            <person name="Taborda M."/>
            <person name="Da Costa M.S."/>
            <person name="Amann R.I."/>
            <person name="Gloeckner F.O."/>
            <person name="Golyshina O.V."/>
            <person name="Golyshin P.N."/>
            <person name="Teeling H."/>
        </authorList>
    </citation>
    <scope>NUCLEOTIDE SEQUENCE [LARGE SCALE GENOMIC DNA]</scope>
    <source>
        <strain evidence="5">SARL4B</strain>
        <strain evidence="2">Type strain: SARL4B</strain>
        <plasmid evidence="2">pHTIA</plasmid>
    </source>
</reference>
<dbReference type="OrthoDB" id="299121at2157"/>
<evidence type="ECO:0000256" key="1">
    <source>
        <dbReference type="SAM" id="MobiDB-lite"/>
    </source>
</evidence>
<accession>F7PLD8</accession>
<dbReference type="Proteomes" id="UP000003861">
    <property type="component" value="Unassembled WGS sequence"/>
</dbReference>
<dbReference type="InterPro" id="IPR021377">
    <property type="entry name" value="DUF3006"/>
</dbReference>
<keyword evidence="2" id="KW-0614">Plasmid</keyword>
<dbReference type="GeneID" id="23797625"/>
<reference evidence="3 4" key="2">
    <citation type="journal article" date="2013" name="PLoS ONE">
        <title>INDIGO - INtegrated Data Warehouse of MIcrobial GenOmes with Examples from the Red Sea Extremophiles.</title>
        <authorList>
            <person name="Alam I."/>
            <person name="Antunes A."/>
            <person name="Kamau A.A."/>
            <person name="Ba Alawi W."/>
            <person name="Kalkatawi M."/>
            <person name="Stingl U."/>
            <person name="Bajic V.B."/>
        </authorList>
    </citation>
    <scope>NUCLEOTIDE SEQUENCE [LARGE SCALE GENOMIC DNA]</scope>
    <source>
        <strain evidence="3 4">SARL4B</strain>
    </source>
</reference>
<feature type="compositionally biased region" description="Basic and acidic residues" evidence="1">
    <location>
        <begin position="70"/>
        <end position="82"/>
    </location>
</feature>
<evidence type="ECO:0000313" key="5">
    <source>
        <dbReference type="Proteomes" id="UP000015381"/>
    </source>
</evidence>
<dbReference type="Proteomes" id="UP000015381">
    <property type="component" value="Plasmid pHTIA"/>
</dbReference>
<proteinExistence type="predicted"/>
<feature type="region of interest" description="Disordered" evidence="1">
    <location>
        <begin position="65"/>
        <end position="98"/>
    </location>
</feature>
<gene>
    <name evidence="3" type="ORF">HLRTI_003108</name>
    <name evidence="2" type="ORF">HTIA_p2887</name>
</gene>
<dbReference type="Pfam" id="PF11213">
    <property type="entry name" value="DUF3006"/>
    <property type="match status" value="1"/>
</dbReference>